<organism evidence="1 2">
    <name type="scientific">Novosphingobium hassiacum</name>
    <dbReference type="NCBI Taxonomy" id="173676"/>
    <lineage>
        <taxon>Bacteria</taxon>
        <taxon>Pseudomonadati</taxon>
        <taxon>Pseudomonadota</taxon>
        <taxon>Alphaproteobacteria</taxon>
        <taxon>Sphingomonadales</taxon>
        <taxon>Sphingomonadaceae</taxon>
        <taxon>Novosphingobium</taxon>
    </lineage>
</organism>
<keyword evidence="2" id="KW-1185">Reference proteome</keyword>
<sequence>MIGMFKCGDRVRLSEGGQVMSVTGVGPDSTGRPTVWCAWFNDQNVHNTSSAMCTSLRLSTKAQPIPSSGSN</sequence>
<evidence type="ECO:0000313" key="2">
    <source>
        <dbReference type="Proteomes" id="UP000562395"/>
    </source>
</evidence>
<evidence type="ECO:0000313" key="1">
    <source>
        <dbReference type="EMBL" id="MBB3860658.1"/>
    </source>
</evidence>
<accession>A0A7W6EVU4</accession>
<name>A0A7W6EVU4_9SPHN</name>
<gene>
    <name evidence="1" type="ORF">GGQ88_001927</name>
</gene>
<protein>
    <submittedName>
        <fullName evidence="1">Uncharacterized protein YodC (DUF2158 family)</fullName>
    </submittedName>
</protein>
<dbReference type="EMBL" id="JACICY010000004">
    <property type="protein sequence ID" value="MBB3860658.1"/>
    <property type="molecule type" value="Genomic_DNA"/>
</dbReference>
<comment type="caution">
    <text evidence="1">The sequence shown here is derived from an EMBL/GenBank/DDBJ whole genome shotgun (WGS) entry which is preliminary data.</text>
</comment>
<dbReference type="Proteomes" id="UP000562395">
    <property type="component" value="Unassembled WGS sequence"/>
</dbReference>
<proteinExistence type="predicted"/>
<dbReference type="AlphaFoldDB" id="A0A7W6EVU4"/>
<reference evidence="1 2" key="1">
    <citation type="submission" date="2020-08" db="EMBL/GenBank/DDBJ databases">
        <title>Genomic Encyclopedia of Type Strains, Phase IV (KMG-IV): sequencing the most valuable type-strain genomes for metagenomic binning, comparative biology and taxonomic classification.</title>
        <authorList>
            <person name="Goeker M."/>
        </authorList>
    </citation>
    <scope>NUCLEOTIDE SEQUENCE [LARGE SCALE GENOMIC DNA]</scope>
    <source>
        <strain evidence="1 2">DSM 14552</strain>
    </source>
</reference>